<dbReference type="InterPro" id="IPR019721">
    <property type="entry name" value="NADH-UbQ_OxRdtase_su21_N"/>
</dbReference>
<keyword evidence="4" id="KW-1185">Reference proteome</keyword>
<protein>
    <recommendedName>
        <fullName evidence="5">NADH-ubiquinone oxidoreductase 21kDa subunit N-terminal domain-containing protein</fullName>
    </recommendedName>
</protein>
<comment type="caution">
    <text evidence="3">The sequence shown here is derived from an EMBL/GenBank/DDBJ whole genome shotgun (WGS) entry which is preliminary data.</text>
</comment>
<evidence type="ECO:0000313" key="3">
    <source>
        <dbReference type="EMBL" id="KOS37858.1"/>
    </source>
</evidence>
<dbReference type="InterPro" id="IPR053229">
    <property type="entry name" value="NADH-Q_oxidrdct_subunit"/>
</dbReference>
<evidence type="ECO:0000259" key="1">
    <source>
        <dbReference type="Pfam" id="PF10785"/>
    </source>
</evidence>
<organism evidence="3 4">
    <name type="scientific">Penicillium nordicum</name>
    <dbReference type="NCBI Taxonomy" id="229535"/>
    <lineage>
        <taxon>Eukaryota</taxon>
        <taxon>Fungi</taxon>
        <taxon>Dikarya</taxon>
        <taxon>Ascomycota</taxon>
        <taxon>Pezizomycotina</taxon>
        <taxon>Eurotiomycetes</taxon>
        <taxon>Eurotiomycetidae</taxon>
        <taxon>Eurotiales</taxon>
        <taxon>Aspergillaceae</taxon>
        <taxon>Penicillium</taxon>
    </lineage>
</organism>
<dbReference type="EMBL" id="LHQQ01000289">
    <property type="protein sequence ID" value="KOS37858.1"/>
    <property type="molecule type" value="Genomic_DNA"/>
</dbReference>
<dbReference type="InterPro" id="IPR024549">
    <property type="entry name" value="NADH-UbQ_OxRdtase_su21_C_fun"/>
</dbReference>
<dbReference type="AlphaFoldDB" id="A0A0M8NSI4"/>
<feature type="domain" description="NADH-ubiquinone oxidoreductase 21kDa subunit N-terminal" evidence="1">
    <location>
        <begin position="56"/>
        <end position="142"/>
    </location>
</feature>
<evidence type="ECO:0000313" key="4">
    <source>
        <dbReference type="Proteomes" id="UP000037696"/>
    </source>
</evidence>
<name>A0A0M8NSI4_9EURO</name>
<dbReference type="OrthoDB" id="196140at2759"/>
<dbReference type="PANTHER" id="PTHR34062">
    <property type="entry name" value="OXIDOREDUCTASE 21 KDA SUBUNIT, PUTATIVE (AFU_ORTHOLOGUE AFUA_4G04750)-RELATED"/>
    <property type="match status" value="1"/>
</dbReference>
<dbReference type="Proteomes" id="UP000037696">
    <property type="component" value="Unassembled WGS sequence"/>
</dbReference>
<dbReference type="Pfam" id="PF12853">
    <property type="entry name" value="NADH_u_ox_C"/>
    <property type="match status" value="1"/>
</dbReference>
<dbReference type="Pfam" id="PF10785">
    <property type="entry name" value="NADH-u_ox-rdase"/>
    <property type="match status" value="1"/>
</dbReference>
<dbReference type="PANTHER" id="PTHR34062:SF1">
    <property type="entry name" value="NADH-UBIQUINONE OXIDOREDUCTASE 21KDA SUBUNIT N-TERMINAL DOMAIN-CONTAINING PROTEIN"/>
    <property type="match status" value="1"/>
</dbReference>
<proteinExistence type="predicted"/>
<feature type="domain" description="NADH-ubiquinone oxidoreductase 21kDa subunit C-terminal fungi" evidence="2">
    <location>
        <begin position="152"/>
        <end position="224"/>
    </location>
</feature>
<reference evidence="3 4" key="1">
    <citation type="submission" date="2015-08" db="EMBL/GenBank/DDBJ databases">
        <title>Genome sequencing of Penicillium nordicum.</title>
        <authorList>
            <person name="Nguyen H.D."/>
            <person name="Seifert K.A."/>
        </authorList>
    </citation>
    <scope>NUCLEOTIDE SEQUENCE [LARGE SCALE GENOMIC DNA]</scope>
    <source>
        <strain evidence="3 4">DAOMC 185683</strain>
    </source>
</reference>
<evidence type="ECO:0000259" key="2">
    <source>
        <dbReference type="Pfam" id="PF12853"/>
    </source>
</evidence>
<evidence type="ECO:0008006" key="5">
    <source>
        <dbReference type="Google" id="ProtNLM"/>
    </source>
</evidence>
<dbReference type="STRING" id="229535.A0A0M8NSI4"/>
<accession>A0A0M8NSI4</accession>
<sequence length="226" mass="25045">MRDTPGLILGSHVNQSDAALTRDAKLTSTSNACTSTLQSNMATDTKTVIVPSKRANTDYPLIDSDPHLKRVFGYARPSDWAVAGGMASAAPISFWIMERASPSHVGRGGFAPVMRLATAVGLLGGLHVLYQRSCQRFYGFTENTREVEMDTREMVDKVKKGEPLYGKSQMSSYLQGMAARNSRYSELFIHVVPWFNFVNHDQHGVDTAKYYQQAERELEAERTGSS</sequence>
<gene>
    <name evidence="3" type="ORF">ACN38_g11342</name>
</gene>